<evidence type="ECO:0000259" key="5">
    <source>
        <dbReference type="PROSITE" id="PS51720"/>
    </source>
</evidence>
<reference evidence="7" key="1">
    <citation type="submission" date="2025-08" db="UniProtKB">
        <authorList>
            <consortium name="RefSeq"/>
        </authorList>
    </citation>
    <scope>IDENTIFICATION</scope>
</reference>
<accession>A0A8M1K8D1</accession>
<dbReference type="RefSeq" id="XP_042558755.1">
    <property type="nucleotide sequence ID" value="XM_042702821.1"/>
</dbReference>
<evidence type="ECO:0000256" key="2">
    <source>
        <dbReference type="ARBA" id="ARBA00022741"/>
    </source>
</evidence>
<dbReference type="GO" id="GO:0005525">
    <property type="term" value="F:GTP binding"/>
    <property type="evidence" value="ECO:0007669"/>
    <property type="project" value="UniProtKB-KW"/>
</dbReference>
<keyword evidence="6" id="KW-1185">Reference proteome</keyword>
<feature type="compositionally biased region" description="Basic and acidic residues" evidence="4">
    <location>
        <begin position="249"/>
        <end position="261"/>
    </location>
</feature>
<feature type="region of interest" description="Disordered" evidence="4">
    <location>
        <begin position="237"/>
        <end position="293"/>
    </location>
</feature>
<sequence>MDQGTDAEEVCHTSTLAESKNRPPDMSELRIVLLGKSGMGKSSCGNTILGRDAFQTCSSPASAPVTQQCDMATGRNRGRGKRLLVIDTPDLFDSQLTYDQVHKQITDIKHLTSPGPHVLLLVIQPSRLGWFEGVGLKMIEEAFGDRALAFTMAIFTHVDNEEERTFIDLPVSKNLLGLLSNRYHLLNNTDKDDHHQVNSLLDKINKMVEENACLCNPKTWTEYDSLASHVSKYDSITRPDPVGETMCQKGDRRHAEQEAPEPRLTPKPWEQVSTAQGGNRQRGRLTEKTLGML</sequence>
<dbReference type="InterPro" id="IPR045058">
    <property type="entry name" value="GIMA/IAN/Toc"/>
</dbReference>
<evidence type="ECO:0000256" key="1">
    <source>
        <dbReference type="ARBA" id="ARBA00008535"/>
    </source>
</evidence>
<proteinExistence type="inferred from homology"/>
<evidence type="ECO:0000256" key="4">
    <source>
        <dbReference type="SAM" id="MobiDB-lite"/>
    </source>
</evidence>
<dbReference type="PANTHER" id="PTHR10903">
    <property type="entry name" value="GTPASE, IMAP FAMILY MEMBER-RELATED"/>
    <property type="match status" value="1"/>
</dbReference>
<dbReference type="InterPro" id="IPR027417">
    <property type="entry name" value="P-loop_NTPase"/>
</dbReference>
<dbReference type="PANTHER" id="PTHR10903:SF170">
    <property type="entry name" value="GTPASE IMAP FAMILY MEMBER 7"/>
    <property type="match status" value="1"/>
</dbReference>
<name>A0A8M1K8D1_CLUHA</name>
<dbReference type="KEGG" id="char:105908706"/>
<dbReference type="Pfam" id="PF04548">
    <property type="entry name" value="AIG1"/>
    <property type="match status" value="1"/>
</dbReference>
<evidence type="ECO:0000313" key="6">
    <source>
        <dbReference type="Proteomes" id="UP000515152"/>
    </source>
</evidence>
<comment type="similarity">
    <text evidence="1">Belongs to the TRAFAC class TrmE-Era-EngA-EngB-Septin-like GTPase superfamily. AIG1/Toc34/Toc159-like paraseptin GTPase family. IAN subfamily.</text>
</comment>
<dbReference type="Proteomes" id="UP000515152">
    <property type="component" value="Chromosome 2"/>
</dbReference>
<dbReference type="AlphaFoldDB" id="A0A8M1K8D1"/>
<evidence type="ECO:0000313" key="7">
    <source>
        <dbReference type="RefSeq" id="XP_042558755.1"/>
    </source>
</evidence>
<dbReference type="GeneID" id="105908706"/>
<dbReference type="Gene3D" id="3.40.50.300">
    <property type="entry name" value="P-loop containing nucleotide triphosphate hydrolases"/>
    <property type="match status" value="1"/>
</dbReference>
<organism evidence="6 7">
    <name type="scientific">Clupea harengus</name>
    <name type="common">Atlantic herring</name>
    <dbReference type="NCBI Taxonomy" id="7950"/>
    <lineage>
        <taxon>Eukaryota</taxon>
        <taxon>Metazoa</taxon>
        <taxon>Chordata</taxon>
        <taxon>Craniata</taxon>
        <taxon>Vertebrata</taxon>
        <taxon>Euteleostomi</taxon>
        <taxon>Actinopterygii</taxon>
        <taxon>Neopterygii</taxon>
        <taxon>Teleostei</taxon>
        <taxon>Clupei</taxon>
        <taxon>Clupeiformes</taxon>
        <taxon>Clupeoidei</taxon>
        <taxon>Clupeidae</taxon>
        <taxon>Clupea</taxon>
    </lineage>
</organism>
<dbReference type="OrthoDB" id="8954335at2759"/>
<feature type="region of interest" description="Disordered" evidence="4">
    <location>
        <begin position="1"/>
        <end position="24"/>
    </location>
</feature>
<keyword evidence="2" id="KW-0547">Nucleotide-binding</keyword>
<dbReference type="SUPFAM" id="SSF52540">
    <property type="entry name" value="P-loop containing nucleoside triphosphate hydrolases"/>
    <property type="match status" value="1"/>
</dbReference>
<dbReference type="InterPro" id="IPR006703">
    <property type="entry name" value="G_AIG1"/>
</dbReference>
<evidence type="ECO:0000256" key="3">
    <source>
        <dbReference type="ARBA" id="ARBA00023134"/>
    </source>
</evidence>
<keyword evidence="3" id="KW-0342">GTP-binding</keyword>
<protein>
    <submittedName>
        <fullName evidence="7">GTPase IMAP family member 5-like</fullName>
    </submittedName>
</protein>
<dbReference type="PROSITE" id="PS51720">
    <property type="entry name" value="G_AIG1"/>
    <property type="match status" value="1"/>
</dbReference>
<feature type="domain" description="AIG1-type G" evidence="5">
    <location>
        <begin position="26"/>
        <end position="229"/>
    </location>
</feature>
<gene>
    <name evidence="7" type="primary">LOC105908706</name>
</gene>